<dbReference type="InterPro" id="IPR050905">
    <property type="entry name" value="Plant_NBS-LRR"/>
</dbReference>
<accession>A0A2P6RI11</accession>
<evidence type="ECO:0000313" key="4">
    <source>
        <dbReference type="Proteomes" id="UP000238479"/>
    </source>
</evidence>
<keyword evidence="1" id="KW-0611">Plant defense</keyword>
<organism evidence="3 4">
    <name type="scientific">Rosa chinensis</name>
    <name type="common">China rose</name>
    <dbReference type="NCBI Taxonomy" id="74649"/>
    <lineage>
        <taxon>Eukaryota</taxon>
        <taxon>Viridiplantae</taxon>
        <taxon>Streptophyta</taxon>
        <taxon>Embryophyta</taxon>
        <taxon>Tracheophyta</taxon>
        <taxon>Spermatophyta</taxon>
        <taxon>Magnoliopsida</taxon>
        <taxon>eudicotyledons</taxon>
        <taxon>Gunneridae</taxon>
        <taxon>Pentapetalae</taxon>
        <taxon>rosids</taxon>
        <taxon>fabids</taxon>
        <taxon>Rosales</taxon>
        <taxon>Rosaceae</taxon>
        <taxon>Rosoideae</taxon>
        <taxon>Rosoideae incertae sedis</taxon>
        <taxon>Rosa</taxon>
    </lineage>
</organism>
<comment type="caution">
    <text evidence="3">The sequence shown here is derived from an EMBL/GenBank/DDBJ whole genome shotgun (WGS) entry which is preliminary data.</text>
</comment>
<sequence>MGRLKSLESSAIAFRNLTSLAVMNCERLNYLITFPVAKSLTQLTKLKVEKCKRIVVIVESNVGDDDEAENEITFSLLQDLDFSDLPSLQGFCSSRNCAVKFPSLVTLRTNQVPELKQISDAWHGVLLAR</sequence>
<dbReference type="PANTHER" id="PTHR33463:SF209">
    <property type="entry name" value="DISEASE RESISTANCE PROTEIN RPS2-LIKE"/>
    <property type="match status" value="1"/>
</dbReference>
<protein>
    <submittedName>
        <fullName evidence="3">Putative leucine-rich repeat domain, L domain-containing protein</fullName>
    </submittedName>
</protein>
<dbReference type="Gene3D" id="3.80.10.10">
    <property type="entry name" value="Ribonuclease Inhibitor"/>
    <property type="match status" value="1"/>
</dbReference>
<dbReference type="SUPFAM" id="SSF52047">
    <property type="entry name" value="RNI-like"/>
    <property type="match status" value="1"/>
</dbReference>
<name>A0A2P6RI11_ROSCH</name>
<feature type="domain" description="Disease resistance protein At4g27190-like leucine-rich repeats" evidence="2">
    <location>
        <begin position="7"/>
        <end position="118"/>
    </location>
</feature>
<dbReference type="Proteomes" id="UP000238479">
    <property type="component" value="Chromosome 2"/>
</dbReference>
<evidence type="ECO:0000259" key="2">
    <source>
        <dbReference type="Pfam" id="PF23247"/>
    </source>
</evidence>
<evidence type="ECO:0000313" key="3">
    <source>
        <dbReference type="EMBL" id="PRQ46068.1"/>
    </source>
</evidence>
<dbReference type="AlphaFoldDB" id="A0A2P6RI11"/>
<evidence type="ECO:0000256" key="1">
    <source>
        <dbReference type="ARBA" id="ARBA00022821"/>
    </source>
</evidence>
<dbReference type="PANTHER" id="PTHR33463">
    <property type="entry name" value="NB-ARC DOMAIN-CONTAINING PROTEIN-RELATED"/>
    <property type="match status" value="1"/>
</dbReference>
<proteinExistence type="predicted"/>
<keyword evidence="4" id="KW-1185">Reference proteome</keyword>
<dbReference type="Pfam" id="PF23247">
    <property type="entry name" value="LRR_RPS2"/>
    <property type="match status" value="1"/>
</dbReference>
<gene>
    <name evidence="3" type="ORF">RchiOBHm_Chr2g0085121</name>
</gene>
<dbReference type="InterPro" id="IPR032675">
    <property type="entry name" value="LRR_dom_sf"/>
</dbReference>
<dbReference type="EMBL" id="PDCK01000040">
    <property type="protein sequence ID" value="PRQ46068.1"/>
    <property type="molecule type" value="Genomic_DNA"/>
</dbReference>
<reference evidence="3 4" key="1">
    <citation type="journal article" date="2018" name="Nat. Genet.">
        <title>The Rosa genome provides new insights in the design of modern roses.</title>
        <authorList>
            <person name="Bendahmane M."/>
        </authorList>
    </citation>
    <scope>NUCLEOTIDE SEQUENCE [LARGE SCALE GENOMIC DNA]</scope>
    <source>
        <strain evidence="4">cv. Old Blush</strain>
    </source>
</reference>
<dbReference type="Gramene" id="PRQ46068">
    <property type="protein sequence ID" value="PRQ46068"/>
    <property type="gene ID" value="RchiOBHm_Chr2g0085121"/>
</dbReference>
<dbReference type="InterPro" id="IPR057135">
    <property type="entry name" value="At4g27190-like_LRR"/>
</dbReference>